<sequence>MVKADWLWSFVILGIEGSQDERLAHLPSSGNKTDPQVHPALQARLSSPATNTSSSNGEPQMYKYAPLKKNHIRILDLLQGSGDDPIRVKIQHWDVHDERERAYAALSYTWGGDPKVDRQVVYFGSRRSNKHFRYVTNNLMAFLKRIRQPGFGTCVWADALCIDQGNEKEKAEQVGLMTLIYPQAVQVLVWLGEPGEEDALVAEAFRGLEVWASAYSNKAEQTRLAGEPDMVGGSSFAGACAALFARPWFRRAWIVQEVMVDFKKPPLVLCGLHEISWHRVWTALFGIFATLLHDGAAELCGVNMTWSPEEDMSLTNIVPRMSLREASLPQDRMFAMFGLAERSGVRYPAPDYSLSVRDVSMIYTRAIIATDKRLAMLSYVDPSPGPDRLPSWTLKLGRTELTRDSQDIIAQQDMTTYSHQFHATLQQTPVVEPAVSSTTPDPYLRMRGLPLDRIVRVHLVRDVLIHITKDICTWVELVNKIEWCCAVCLGLPLLYPSTGESTTRAFMRALTQDRSLLCSKAALLSEDRWLARRQLHVAYVQHVKGVSSEPVQSTANKPTTELLSEEDLAEHVYCVFQIGERSKGVPGIPGFPYDAIERYLVADLVGSMTGVPKRRVIFITAGGLLGISCWGCYVRDEIWLLPGANVPFVLKPQLNLRSKATPVTHKLIGDAFVHGIMYGEAMAGYEAKVKRHGEEGAARSLMRCCLV</sequence>
<evidence type="ECO:0000259" key="1">
    <source>
        <dbReference type="Pfam" id="PF06985"/>
    </source>
</evidence>
<reference evidence="2" key="1">
    <citation type="submission" date="2021-12" db="EMBL/GenBank/DDBJ databases">
        <title>Black yeast isolated from Biological Soil Crust.</title>
        <authorList>
            <person name="Kurbessoian T."/>
        </authorList>
    </citation>
    <scope>NUCLEOTIDE SEQUENCE</scope>
    <source>
        <strain evidence="2">CCFEE 5208</strain>
    </source>
</reference>
<gene>
    <name evidence="2" type="ORF">LTR82_002990</name>
</gene>
<protein>
    <recommendedName>
        <fullName evidence="1">Heterokaryon incompatibility domain-containing protein</fullName>
    </recommendedName>
</protein>
<accession>A0AAN6JDN3</accession>
<dbReference type="InterPro" id="IPR010730">
    <property type="entry name" value="HET"/>
</dbReference>
<dbReference type="PANTHER" id="PTHR24148:SF64">
    <property type="entry name" value="HETEROKARYON INCOMPATIBILITY DOMAIN-CONTAINING PROTEIN"/>
    <property type="match status" value="1"/>
</dbReference>
<comment type="caution">
    <text evidence="2">The sequence shown here is derived from an EMBL/GenBank/DDBJ whole genome shotgun (WGS) entry which is preliminary data.</text>
</comment>
<proteinExistence type="predicted"/>
<feature type="domain" description="Heterokaryon incompatibility" evidence="1">
    <location>
        <begin position="103"/>
        <end position="257"/>
    </location>
</feature>
<dbReference type="InterPro" id="IPR052895">
    <property type="entry name" value="HetReg/Transcr_Mod"/>
</dbReference>
<organism evidence="2 3">
    <name type="scientific">Friedmanniomyces endolithicus</name>
    <dbReference type="NCBI Taxonomy" id="329885"/>
    <lineage>
        <taxon>Eukaryota</taxon>
        <taxon>Fungi</taxon>
        <taxon>Dikarya</taxon>
        <taxon>Ascomycota</taxon>
        <taxon>Pezizomycotina</taxon>
        <taxon>Dothideomycetes</taxon>
        <taxon>Dothideomycetidae</taxon>
        <taxon>Mycosphaerellales</taxon>
        <taxon>Teratosphaeriaceae</taxon>
        <taxon>Friedmanniomyces</taxon>
    </lineage>
</organism>
<dbReference type="Proteomes" id="UP001168146">
    <property type="component" value="Unassembled WGS sequence"/>
</dbReference>
<evidence type="ECO:0000313" key="2">
    <source>
        <dbReference type="EMBL" id="KAK0326244.1"/>
    </source>
</evidence>
<dbReference type="Pfam" id="PF06985">
    <property type="entry name" value="HET"/>
    <property type="match status" value="1"/>
</dbReference>
<dbReference type="PANTHER" id="PTHR24148">
    <property type="entry name" value="ANKYRIN REPEAT DOMAIN-CONTAINING PROTEIN 39 HOMOLOG-RELATED"/>
    <property type="match status" value="1"/>
</dbReference>
<name>A0AAN6JDN3_9PEZI</name>
<dbReference type="EMBL" id="JASUXU010000005">
    <property type="protein sequence ID" value="KAK0326244.1"/>
    <property type="molecule type" value="Genomic_DNA"/>
</dbReference>
<evidence type="ECO:0000313" key="3">
    <source>
        <dbReference type="Proteomes" id="UP001168146"/>
    </source>
</evidence>
<dbReference type="AlphaFoldDB" id="A0AAN6JDN3"/>